<dbReference type="WBParaSite" id="HDID_0001056301-mRNA-1">
    <property type="protein sequence ID" value="HDID_0001056301-mRNA-1"/>
    <property type="gene ID" value="HDID_0001056301"/>
</dbReference>
<keyword evidence="2" id="KW-0722">Serine protease inhibitor</keyword>
<keyword evidence="1" id="KW-0646">Protease inhibitor</keyword>
<dbReference type="AlphaFoldDB" id="A0A0R3SXS4"/>
<dbReference type="GO" id="GO:0005615">
    <property type="term" value="C:extracellular space"/>
    <property type="evidence" value="ECO:0007669"/>
    <property type="project" value="TreeGrafter"/>
</dbReference>
<evidence type="ECO:0000313" key="7">
    <source>
        <dbReference type="EMBL" id="VUZ49897.1"/>
    </source>
</evidence>
<dbReference type="PANTHER" id="PTHR10083:SF374">
    <property type="entry name" value="BPTI_KUNITZ INHIBITOR DOMAIN-CONTAINING PROTEIN"/>
    <property type="match status" value="1"/>
</dbReference>
<evidence type="ECO:0000313" key="11">
    <source>
        <dbReference type="WBParaSite" id="HDID_0001056301-mRNA-1"/>
    </source>
</evidence>
<accession>A0A0R3SXS4</accession>
<reference evidence="11" key="1">
    <citation type="submission" date="2017-02" db="UniProtKB">
        <authorList>
            <consortium name="WormBaseParasite"/>
        </authorList>
    </citation>
    <scope>IDENTIFICATION</scope>
</reference>
<dbReference type="InterPro" id="IPR050098">
    <property type="entry name" value="TFPI/VKTCI-like"/>
</dbReference>
<keyword evidence="4" id="KW-0732">Signal</keyword>
<dbReference type="InterPro" id="IPR020901">
    <property type="entry name" value="Prtase_inh_Kunz-CS"/>
</dbReference>
<dbReference type="OrthoDB" id="4473401at2759"/>
<keyword evidence="10" id="KW-1185">Reference proteome</keyword>
<dbReference type="SUPFAM" id="SSF57362">
    <property type="entry name" value="BPTI-like"/>
    <property type="match status" value="1"/>
</dbReference>
<evidence type="ECO:0000313" key="8">
    <source>
        <dbReference type="EMBL" id="VUZ49899.1"/>
    </source>
</evidence>
<feature type="domain" description="BPTI/Kunitz inhibitor" evidence="5">
    <location>
        <begin position="23"/>
        <end position="73"/>
    </location>
</feature>
<feature type="chain" id="PRO_5044546604" evidence="4">
    <location>
        <begin position="19"/>
        <end position="84"/>
    </location>
</feature>
<evidence type="ECO:0000256" key="4">
    <source>
        <dbReference type="SAM" id="SignalP"/>
    </source>
</evidence>
<evidence type="ECO:0000313" key="9">
    <source>
        <dbReference type="Proteomes" id="UP000274504"/>
    </source>
</evidence>
<name>A0A0R3SXS4_HYMDI</name>
<evidence type="ECO:0000313" key="10">
    <source>
        <dbReference type="Proteomes" id="UP000321570"/>
    </source>
</evidence>
<dbReference type="Proteomes" id="UP000274504">
    <property type="component" value="Unassembled WGS sequence"/>
</dbReference>
<evidence type="ECO:0000256" key="1">
    <source>
        <dbReference type="ARBA" id="ARBA00022690"/>
    </source>
</evidence>
<dbReference type="SMART" id="SM00131">
    <property type="entry name" value="KU"/>
    <property type="match status" value="1"/>
</dbReference>
<sequence>MKAELLLFLLVFFALSEAREDRCRLPIVSGPCRAYVVRWAMNTRTGKCEKFIYGGCGGNRNNFKSKKECERKCLRRRGGRGNRD</sequence>
<dbReference type="InterPro" id="IPR036880">
    <property type="entry name" value="Kunitz_BPTI_sf"/>
</dbReference>
<dbReference type="EMBL" id="CABIJS010000333">
    <property type="protein sequence ID" value="VUZ49899.1"/>
    <property type="molecule type" value="Genomic_DNA"/>
</dbReference>
<evidence type="ECO:0000313" key="6">
    <source>
        <dbReference type="EMBL" id="VDL63563.1"/>
    </source>
</evidence>
<dbReference type="EMBL" id="UYSG01011764">
    <property type="protein sequence ID" value="VDL63563.1"/>
    <property type="molecule type" value="Genomic_DNA"/>
</dbReference>
<gene>
    <name evidence="6" type="ORF">HDID_LOCUS10561</name>
    <name evidence="8" type="ORF">WMSIL1_LOCUS8432</name>
    <name evidence="7" type="ORF">WMSIL1_LOCUS8434</name>
</gene>
<dbReference type="PANTHER" id="PTHR10083">
    <property type="entry name" value="KUNITZ-TYPE PROTEASE INHIBITOR-RELATED"/>
    <property type="match status" value="1"/>
</dbReference>
<dbReference type="CDD" id="cd00109">
    <property type="entry name" value="Kunitz-type"/>
    <property type="match status" value="1"/>
</dbReference>
<dbReference type="Gene3D" id="4.10.410.10">
    <property type="entry name" value="Pancreatic trypsin inhibitor Kunitz domain"/>
    <property type="match status" value="1"/>
</dbReference>
<dbReference type="GO" id="GO:0004867">
    <property type="term" value="F:serine-type endopeptidase inhibitor activity"/>
    <property type="evidence" value="ECO:0007669"/>
    <property type="project" value="UniProtKB-KW"/>
</dbReference>
<dbReference type="FunFam" id="4.10.410.10:FF:000002">
    <property type="entry name" value="WAP, follistatin/kazal, immunoglobulin, kunitz and netrin domain-containing 2"/>
    <property type="match status" value="1"/>
</dbReference>
<protein>
    <submittedName>
        <fullName evidence="11">BPTI/Kunitz inhibitor domain-containing protein</fullName>
    </submittedName>
</protein>
<reference evidence="6 9" key="2">
    <citation type="submission" date="2018-11" db="EMBL/GenBank/DDBJ databases">
        <authorList>
            <consortium name="Pathogen Informatics"/>
        </authorList>
    </citation>
    <scope>NUCLEOTIDE SEQUENCE [LARGE SCALE GENOMIC DNA]</scope>
</reference>
<dbReference type="Pfam" id="PF00014">
    <property type="entry name" value="Kunitz_BPTI"/>
    <property type="match status" value="1"/>
</dbReference>
<dbReference type="EMBL" id="CABIJS010000333">
    <property type="protein sequence ID" value="VUZ49897.1"/>
    <property type="molecule type" value="Genomic_DNA"/>
</dbReference>
<dbReference type="PROSITE" id="PS50279">
    <property type="entry name" value="BPTI_KUNITZ_2"/>
    <property type="match status" value="1"/>
</dbReference>
<dbReference type="PRINTS" id="PR00759">
    <property type="entry name" value="BASICPTASE"/>
</dbReference>
<evidence type="ECO:0000256" key="2">
    <source>
        <dbReference type="ARBA" id="ARBA00022900"/>
    </source>
</evidence>
<evidence type="ECO:0000256" key="3">
    <source>
        <dbReference type="ARBA" id="ARBA00023157"/>
    </source>
</evidence>
<organism evidence="11">
    <name type="scientific">Hymenolepis diminuta</name>
    <name type="common">Rat tapeworm</name>
    <dbReference type="NCBI Taxonomy" id="6216"/>
    <lineage>
        <taxon>Eukaryota</taxon>
        <taxon>Metazoa</taxon>
        <taxon>Spiralia</taxon>
        <taxon>Lophotrochozoa</taxon>
        <taxon>Platyhelminthes</taxon>
        <taxon>Cestoda</taxon>
        <taxon>Eucestoda</taxon>
        <taxon>Cyclophyllidea</taxon>
        <taxon>Hymenolepididae</taxon>
        <taxon>Hymenolepis</taxon>
    </lineage>
</organism>
<keyword evidence="3" id="KW-1015">Disulfide bond</keyword>
<reference evidence="7 10" key="3">
    <citation type="submission" date="2019-07" db="EMBL/GenBank/DDBJ databases">
        <authorList>
            <person name="Jastrzebski P J."/>
            <person name="Paukszto L."/>
            <person name="Jastrzebski P J."/>
        </authorList>
    </citation>
    <scope>NUCLEOTIDE SEQUENCE [LARGE SCALE GENOMIC DNA]</scope>
    <source>
        <strain evidence="7 10">WMS-il1</strain>
    </source>
</reference>
<dbReference type="Proteomes" id="UP000321570">
    <property type="component" value="Unassembled WGS sequence"/>
</dbReference>
<evidence type="ECO:0000259" key="5">
    <source>
        <dbReference type="PROSITE" id="PS50279"/>
    </source>
</evidence>
<proteinExistence type="predicted"/>
<dbReference type="InterPro" id="IPR002223">
    <property type="entry name" value="Kunitz_BPTI"/>
</dbReference>
<feature type="signal peptide" evidence="4">
    <location>
        <begin position="1"/>
        <end position="18"/>
    </location>
</feature>
<dbReference type="PROSITE" id="PS00280">
    <property type="entry name" value="BPTI_KUNITZ_1"/>
    <property type="match status" value="1"/>
</dbReference>